<dbReference type="Pfam" id="PF04392">
    <property type="entry name" value="ABC_sub_bind"/>
    <property type="match status" value="2"/>
</dbReference>
<sequence>MRIFHRFGFLVHMALAISAVCAFSATETLAAGEKKIRILLVETMPVPVVTDHSQWFVRQLEELGYEDKKNMDLIILKVNGDKKRGEHLLKQELKQARPDLVATCATLASQIAHDLLHEKDIPQIFFTVSDPVGAGLIKEIGKPTHNHITGVVHMIERKTRINMAMRLLENRKKQGRVKIGFIHSTYPSSVGDLKQLQLATAGRKDIEFVPYGLDYREMPKGLDPMLSDVKKGIQSLQGRVDFWWEPSGPLGELLAYTRLLLEKSNIPVIMGTKLESVRLGALFHLTPDPESSGREAALMADAVLKGLHPGNISVKPPQSISLGINITTALAQGIVIPPDILSLAGDQVYR</sequence>
<gene>
    <name evidence="2" type="ORF">SAMN04487931_104159</name>
</gene>
<dbReference type="AlphaFoldDB" id="A0A1H2FHD8"/>
<evidence type="ECO:0000313" key="2">
    <source>
        <dbReference type="EMBL" id="SDU06777.1"/>
    </source>
</evidence>
<dbReference type="InterPro" id="IPR007487">
    <property type="entry name" value="ABC_transpt-TYRBP-like"/>
</dbReference>
<name>A0A1H2FHD8_9BACT</name>
<protein>
    <submittedName>
        <fullName evidence="2">Putative ABC transport system substrate-binding protein</fullName>
    </submittedName>
</protein>
<dbReference type="Gene3D" id="3.40.50.2300">
    <property type="match status" value="2"/>
</dbReference>
<dbReference type="RefSeq" id="WP_092232503.1">
    <property type="nucleotide sequence ID" value="NZ_FNLL01000004.1"/>
</dbReference>
<dbReference type="EMBL" id="FNLL01000004">
    <property type="protein sequence ID" value="SDU06777.1"/>
    <property type="molecule type" value="Genomic_DNA"/>
</dbReference>
<dbReference type="PANTHER" id="PTHR35271:SF1">
    <property type="entry name" value="ABC TRANSPORTER, SUBSTRATE-BINDING LIPOPROTEIN"/>
    <property type="match status" value="1"/>
</dbReference>
<accession>A0A1H2FHD8</accession>
<feature type="signal peptide" evidence="1">
    <location>
        <begin position="1"/>
        <end position="24"/>
    </location>
</feature>
<dbReference type="Proteomes" id="UP000199608">
    <property type="component" value="Unassembled WGS sequence"/>
</dbReference>
<keyword evidence="3" id="KW-1185">Reference proteome</keyword>
<evidence type="ECO:0000313" key="3">
    <source>
        <dbReference type="Proteomes" id="UP000199608"/>
    </source>
</evidence>
<evidence type="ECO:0000256" key="1">
    <source>
        <dbReference type="SAM" id="SignalP"/>
    </source>
</evidence>
<reference evidence="3" key="1">
    <citation type="submission" date="2016-10" db="EMBL/GenBank/DDBJ databases">
        <authorList>
            <person name="Varghese N."/>
            <person name="Submissions S."/>
        </authorList>
    </citation>
    <scope>NUCLEOTIDE SEQUENCE [LARGE SCALE GENOMIC DNA]</scope>
    <source>
        <strain evidence="3">DSM 3384</strain>
    </source>
</reference>
<organism evidence="2 3">
    <name type="scientific">Desulfobacula phenolica</name>
    <dbReference type="NCBI Taxonomy" id="90732"/>
    <lineage>
        <taxon>Bacteria</taxon>
        <taxon>Pseudomonadati</taxon>
        <taxon>Thermodesulfobacteriota</taxon>
        <taxon>Desulfobacteria</taxon>
        <taxon>Desulfobacterales</taxon>
        <taxon>Desulfobacteraceae</taxon>
        <taxon>Desulfobacula</taxon>
    </lineage>
</organism>
<proteinExistence type="predicted"/>
<keyword evidence="1" id="KW-0732">Signal</keyword>
<dbReference type="PANTHER" id="PTHR35271">
    <property type="entry name" value="ABC TRANSPORTER, SUBSTRATE-BINDING LIPOPROTEIN-RELATED"/>
    <property type="match status" value="1"/>
</dbReference>
<feature type="chain" id="PRO_5011730751" evidence="1">
    <location>
        <begin position="25"/>
        <end position="350"/>
    </location>
</feature>